<dbReference type="AlphaFoldDB" id="A0A395SD74"/>
<comment type="caution">
    <text evidence="2">The sequence shown here is derived from an EMBL/GenBank/DDBJ whole genome shotgun (WGS) entry which is preliminary data.</text>
</comment>
<proteinExistence type="predicted"/>
<dbReference type="Proteomes" id="UP000266152">
    <property type="component" value="Unassembled WGS sequence"/>
</dbReference>
<organism evidence="2 3">
    <name type="scientific">Fusarium sporotrichioides</name>
    <dbReference type="NCBI Taxonomy" id="5514"/>
    <lineage>
        <taxon>Eukaryota</taxon>
        <taxon>Fungi</taxon>
        <taxon>Dikarya</taxon>
        <taxon>Ascomycota</taxon>
        <taxon>Pezizomycotina</taxon>
        <taxon>Sordariomycetes</taxon>
        <taxon>Hypocreomycetidae</taxon>
        <taxon>Hypocreales</taxon>
        <taxon>Nectriaceae</taxon>
        <taxon>Fusarium</taxon>
    </lineage>
</organism>
<name>A0A395SD74_FUSSP</name>
<gene>
    <name evidence="2" type="ORF">FSPOR_4303</name>
</gene>
<evidence type="ECO:0000256" key="1">
    <source>
        <dbReference type="SAM" id="MobiDB-lite"/>
    </source>
</evidence>
<dbReference type="PANTHER" id="PTHR33488">
    <property type="entry name" value="ZGC:162509"/>
    <property type="match status" value="1"/>
</dbReference>
<accession>A0A395SD74</accession>
<reference evidence="2 3" key="1">
    <citation type="journal article" date="2018" name="PLoS Pathog.">
        <title>Evolution of structural diversity of trichothecenes, a family of toxins produced by plant pathogenic and entomopathogenic fungi.</title>
        <authorList>
            <person name="Proctor R.H."/>
            <person name="McCormick S.P."/>
            <person name="Kim H.S."/>
            <person name="Cardoza R.E."/>
            <person name="Stanley A.M."/>
            <person name="Lindo L."/>
            <person name="Kelly A."/>
            <person name="Brown D.W."/>
            <person name="Lee T."/>
            <person name="Vaughan M.M."/>
            <person name="Alexander N.J."/>
            <person name="Busman M."/>
            <person name="Gutierrez S."/>
        </authorList>
    </citation>
    <scope>NUCLEOTIDE SEQUENCE [LARGE SCALE GENOMIC DNA]</scope>
    <source>
        <strain evidence="2 3">NRRL 3299</strain>
    </source>
</reference>
<sequence>MARNNAIAPASNQLTKEQEDAALAKIKAQEEQKKKVGMKQYVEDVKSSLLFRPGFNWNELLSAAPTSVMLLASVFVASTVPDATDIRIIPPTSGFKYLTNFDSNPSLNACLVQCADTGIKAFGVSSNNFDAIIMMSSTIKQIINDIIHLLGDAESAKTMLVPTIKRLADVANRCEDKARGMEQSFQSWLDMVCELHQCIVQTSTDTAEKKIANQIHLAAAKTRLTAEEDAKKLASESVSTLKGSLETATAAYKKAADEFPSGWDLVAQQLVSNLGDCLTNAINLAVPALIENYSTTAKIKDGINIFKGDTGGAEGGSVGEGKQDNSNVPPAEKTPNPIPSAVPPFPNDPAYGVIPPIAGYTTTIQSFVTGGADHGVDWELLKSKDPKNEQNGLGVLASLMEQTQKSFKPSQNQPSIDLEFIFSETKKVTDGLQEAIQANSALNGKPLPKDDSEEVRQWRLSIEMSSKKAVELNTNAMHLSTAKQAPSVNEPQAKSSPTDKNGAMRQQIIDAATTKLNTTASVMQTATENYQKASDKLVDVQVEVGKIQAELAGLEASNINLDKIKAILVKCIDILVQLKSQINRLVAFFSAVSSLVEHVVEDQVKPFITYLDAATGIEKEPAILNFSFTNFQQQIIYNFCLSIRAYFDLFRDIGGMYLDVYTQFIRPGLEMVTNMQSEYNSAGDPKSAQKELDKRNKEVGAYFSEAIGGVKELVAKDQAQITDNLASNAQQAADDLGFVAVRPPPAIQEAVTESREISKDAAAKGIDATGQYTGRQLADTSSLGDDSDD</sequence>
<feature type="compositionally biased region" description="Polar residues" evidence="1">
    <location>
        <begin position="481"/>
        <end position="499"/>
    </location>
</feature>
<evidence type="ECO:0000313" key="3">
    <source>
        <dbReference type="Proteomes" id="UP000266152"/>
    </source>
</evidence>
<dbReference type="PANTHER" id="PTHR33488:SF2">
    <property type="entry name" value="EARLY ENDOSOME ANTIGEN 1-LIKE"/>
    <property type="match status" value="1"/>
</dbReference>
<feature type="region of interest" description="Disordered" evidence="1">
    <location>
        <begin position="762"/>
        <end position="789"/>
    </location>
</feature>
<feature type="region of interest" description="Disordered" evidence="1">
    <location>
        <begin position="481"/>
        <end position="502"/>
    </location>
</feature>
<keyword evidence="3" id="KW-1185">Reference proteome</keyword>
<dbReference type="EMBL" id="PXOF01000055">
    <property type="protein sequence ID" value="RGP70012.1"/>
    <property type="molecule type" value="Genomic_DNA"/>
</dbReference>
<feature type="region of interest" description="Disordered" evidence="1">
    <location>
        <begin position="314"/>
        <end position="335"/>
    </location>
</feature>
<dbReference type="STRING" id="5514.A0A395SD74"/>
<protein>
    <submittedName>
        <fullName evidence="2">Uncharacterized protein</fullName>
    </submittedName>
</protein>
<evidence type="ECO:0000313" key="2">
    <source>
        <dbReference type="EMBL" id="RGP70012.1"/>
    </source>
</evidence>
<feature type="compositionally biased region" description="Polar residues" evidence="1">
    <location>
        <begin position="770"/>
        <end position="789"/>
    </location>
</feature>